<feature type="domain" description="F-box" evidence="2">
    <location>
        <begin position="40"/>
        <end position="89"/>
    </location>
</feature>
<dbReference type="RefSeq" id="XP_047776266.1">
    <property type="nucleotide sequence ID" value="XM_047916850.1"/>
</dbReference>
<gene>
    <name evidence="3" type="ORF">C8Q71DRAFT_188335</name>
</gene>
<evidence type="ECO:0000259" key="2">
    <source>
        <dbReference type="PROSITE" id="PS50181"/>
    </source>
</evidence>
<evidence type="ECO:0000313" key="3">
    <source>
        <dbReference type="EMBL" id="KAH9833526.1"/>
    </source>
</evidence>
<name>A0ABQ8K8D5_9APHY</name>
<dbReference type="Pfam" id="PF00646">
    <property type="entry name" value="F-box"/>
    <property type="match status" value="1"/>
</dbReference>
<evidence type="ECO:0000313" key="4">
    <source>
        <dbReference type="Proteomes" id="UP000814176"/>
    </source>
</evidence>
<reference evidence="3 4" key="1">
    <citation type="journal article" date="2021" name="Environ. Microbiol.">
        <title>Gene family expansions and transcriptome signatures uncover fungal adaptations to wood decay.</title>
        <authorList>
            <person name="Hage H."/>
            <person name="Miyauchi S."/>
            <person name="Viragh M."/>
            <person name="Drula E."/>
            <person name="Min B."/>
            <person name="Chaduli D."/>
            <person name="Navarro D."/>
            <person name="Favel A."/>
            <person name="Norest M."/>
            <person name="Lesage-Meessen L."/>
            <person name="Balint B."/>
            <person name="Merenyi Z."/>
            <person name="de Eugenio L."/>
            <person name="Morin E."/>
            <person name="Martinez A.T."/>
            <person name="Baldrian P."/>
            <person name="Stursova M."/>
            <person name="Martinez M.J."/>
            <person name="Novotny C."/>
            <person name="Magnuson J.K."/>
            <person name="Spatafora J.W."/>
            <person name="Maurice S."/>
            <person name="Pangilinan J."/>
            <person name="Andreopoulos W."/>
            <person name="LaButti K."/>
            <person name="Hundley H."/>
            <person name="Na H."/>
            <person name="Kuo A."/>
            <person name="Barry K."/>
            <person name="Lipzen A."/>
            <person name="Henrissat B."/>
            <person name="Riley R."/>
            <person name="Ahrendt S."/>
            <person name="Nagy L.G."/>
            <person name="Grigoriev I.V."/>
            <person name="Martin F."/>
            <person name="Rosso M.N."/>
        </authorList>
    </citation>
    <scope>NUCLEOTIDE SEQUENCE [LARGE SCALE GENOMIC DNA]</scope>
    <source>
        <strain evidence="3 4">CIRM-BRFM 1785</strain>
    </source>
</reference>
<feature type="compositionally biased region" description="Basic residues" evidence="1">
    <location>
        <begin position="1"/>
        <end position="10"/>
    </location>
</feature>
<dbReference type="PROSITE" id="PS50181">
    <property type="entry name" value="FBOX"/>
    <property type="match status" value="1"/>
</dbReference>
<evidence type="ECO:0000256" key="1">
    <source>
        <dbReference type="SAM" id="MobiDB-lite"/>
    </source>
</evidence>
<proteinExistence type="predicted"/>
<feature type="region of interest" description="Disordered" evidence="1">
    <location>
        <begin position="1"/>
        <end position="22"/>
    </location>
</feature>
<dbReference type="GeneID" id="71997582"/>
<dbReference type="EMBL" id="JADCUA010000018">
    <property type="protein sequence ID" value="KAH9833526.1"/>
    <property type="molecule type" value="Genomic_DNA"/>
</dbReference>
<organism evidence="3 4">
    <name type="scientific">Rhodofomes roseus</name>
    <dbReference type="NCBI Taxonomy" id="34475"/>
    <lineage>
        <taxon>Eukaryota</taxon>
        <taxon>Fungi</taxon>
        <taxon>Dikarya</taxon>
        <taxon>Basidiomycota</taxon>
        <taxon>Agaricomycotina</taxon>
        <taxon>Agaricomycetes</taxon>
        <taxon>Polyporales</taxon>
        <taxon>Rhodofomes</taxon>
    </lineage>
</organism>
<comment type="caution">
    <text evidence="3">The sequence shown here is derived from an EMBL/GenBank/DDBJ whole genome shotgun (WGS) entry which is preliminary data.</text>
</comment>
<dbReference type="InterPro" id="IPR036047">
    <property type="entry name" value="F-box-like_dom_sf"/>
</dbReference>
<accession>A0ABQ8K8D5</accession>
<dbReference type="SUPFAM" id="SSF81383">
    <property type="entry name" value="F-box domain"/>
    <property type="match status" value="1"/>
</dbReference>
<dbReference type="InterPro" id="IPR001810">
    <property type="entry name" value="F-box_dom"/>
</dbReference>
<dbReference type="Proteomes" id="UP000814176">
    <property type="component" value="Unassembled WGS sequence"/>
</dbReference>
<protein>
    <recommendedName>
        <fullName evidence="2">F-box domain-containing protein</fullName>
    </recommendedName>
</protein>
<keyword evidence="4" id="KW-1185">Reference proteome</keyword>
<sequence>MPPRKSKRTKATTSPPDHDDTVDAKTVARWKHVRGQRGGLKDLLKMPLDVIREICLLLHPRDLLSLSRTTKSFYALLMQRSSAYLWKGSMKNVCGLPPCPEGWIEPSWISLVFTPPCTVCGTTKDTTVYWEFRIRFCVRCTKQMFIPCDQAAVILSPWQTREFKHIPRTAFVEAMVPRFRRLCYTSSHLLDVVQTLGTRFSMYEMRDRDKLDKLTGEYIEQAKLTREHAGLCHKWAQKEEHARTTKLERERFENVTSRLRKLGWGPEVDFLHGQEYNELAEHELVRVAKKLTDRVWQKIQSEVIQLMEDIRAERLEHEYTVMLTERWSVMKSVAKGLLDRYLSEHPEMLEYGLNIADLALTKEFREVMCAPEDEVVGSARFLALEGQMNTIVESWRSRIRKEVQELFVKHGIPTPRHGDPLDLVTTVFEDVRSSERSFFPRIVSHKALRSAKPEAGGDAYEEFVYGLDDVHCYETCSMLRPLPTNDAMREVIKLCGKDPDVASVQEMDALDLRLLDKYGRIRTWRGAVMASSDDNHHAYKLVDAEGTAKVKESEMCKLEQEKLWTCPKCETPQLPETRDVVLKHLSTEHGIELPDITDADLKINRALESSLLASWASGDCPPYKNFWARF</sequence>